<gene>
    <name evidence="5" type="ORF">NV226_02380</name>
</gene>
<accession>A0ABY5R7X3</accession>
<proteinExistence type="inferred from homology"/>
<name>A0ABY5R7X3_9MOLU</name>
<comment type="similarity">
    <text evidence="1">Belongs to the type-I restriction system S methylase family.</text>
</comment>
<keyword evidence="3" id="KW-0238">DNA-binding</keyword>
<keyword evidence="5" id="KW-0255">Endonuclease</keyword>
<dbReference type="InterPro" id="IPR000055">
    <property type="entry name" value="Restrct_endonuc_typeI_TRD"/>
</dbReference>
<dbReference type="SUPFAM" id="SSF116734">
    <property type="entry name" value="DNA methylase specificity domain"/>
    <property type="match status" value="1"/>
</dbReference>
<reference evidence="5" key="1">
    <citation type="submission" date="2022-08" db="EMBL/GenBank/DDBJ databases">
        <title>Complete genome of Mycoplasma iguanae type strain 2327.</title>
        <authorList>
            <person name="Spergser J."/>
        </authorList>
    </citation>
    <scope>NUCLEOTIDE SEQUENCE</scope>
    <source>
        <strain evidence="5">2327</strain>
    </source>
</reference>
<dbReference type="InterPro" id="IPR044946">
    <property type="entry name" value="Restrct_endonuc_typeI_TRD_sf"/>
</dbReference>
<keyword evidence="6" id="KW-1185">Reference proteome</keyword>
<evidence type="ECO:0000259" key="4">
    <source>
        <dbReference type="Pfam" id="PF01420"/>
    </source>
</evidence>
<evidence type="ECO:0000313" key="6">
    <source>
        <dbReference type="Proteomes" id="UP001059252"/>
    </source>
</evidence>
<evidence type="ECO:0000256" key="3">
    <source>
        <dbReference type="ARBA" id="ARBA00023125"/>
    </source>
</evidence>
<dbReference type="RefSeq" id="WP_258210728.1">
    <property type="nucleotide sequence ID" value="NZ_CP102734.1"/>
</dbReference>
<evidence type="ECO:0000256" key="1">
    <source>
        <dbReference type="ARBA" id="ARBA00010923"/>
    </source>
</evidence>
<feature type="domain" description="Type I restriction modification DNA specificity" evidence="4">
    <location>
        <begin position="6"/>
        <end position="104"/>
    </location>
</feature>
<keyword evidence="5" id="KW-0540">Nuclease</keyword>
<sequence>MGEVIWKSFKLDDLFEFITVPGSLTLKNYNLVDEAQDNYIKVVTSSKNTSYKYINKDDLNPTIPIFNNQLTINKNGSVGYSFYHDYDFVATADTCILSYKNKDLKN</sequence>
<dbReference type="GO" id="GO:0004519">
    <property type="term" value="F:endonuclease activity"/>
    <property type="evidence" value="ECO:0007669"/>
    <property type="project" value="UniProtKB-KW"/>
</dbReference>
<dbReference type="Pfam" id="PF01420">
    <property type="entry name" value="Methylase_S"/>
    <property type="match status" value="1"/>
</dbReference>
<dbReference type="EMBL" id="CP102734">
    <property type="protein sequence ID" value="UVD81554.1"/>
    <property type="molecule type" value="Genomic_DNA"/>
</dbReference>
<dbReference type="Proteomes" id="UP001059252">
    <property type="component" value="Chromosome"/>
</dbReference>
<keyword evidence="2" id="KW-0680">Restriction system</keyword>
<keyword evidence="5" id="KW-0378">Hydrolase</keyword>
<evidence type="ECO:0000256" key="2">
    <source>
        <dbReference type="ARBA" id="ARBA00022747"/>
    </source>
</evidence>
<evidence type="ECO:0000313" key="5">
    <source>
        <dbReference type="EMBL" id="UVD81554.1"/>
    </source>
</evidence>
<dbReference type="Gene3D" id="3.90.220.20">
    <property type="entry name" value="DNA methylase specificity domains"/>
    <property type="match status" value="1"/>
</dbReference>
<protein>
    <submittedName>
        <fullName evidence="5">Restriction endonuclease subunit S</fullName>
    </submittedName>
</protein>
<organism evidence="5 6">
    <name type="scientific">Mycoplasma iguanae</name>
    <dbReference type="NCBI Taxonomy" id="292461"/>
    <lineage>
        <taxon>Bacteria</taxon>
        <taxon>Bacillati</taxon>
        <taxon>Mycoplasmatota</taxon>
        <taxon>Mollicutes</taxon>
        <taxon>Mycoplasmataceae</taxon>
        <taxon>Mycoplasma</taxon>
    </lineage>
</organism>